<dbReference type="EMBL" id="WNKQ01000005">
    <property type="protein sequence ID" value="KAF5851413.1"/>
    <property type="molecule type" value="Genomic_DNA"/>
</dbReference>
<reference evidence="1" key="1">
    <citation type="submission" date="2019-11" db="EMBL/GenBank/DDBJ databases">
        <title>Bipolaris sorokiniana Genome sequencing.</title>
        <authorList>
            <person name="Wang H."/>
        </authorList>
    </citation>
    <scope>NUCLEOTIDE SEQUENCE</scope>
</reference>
<comment type="caution">
    <text evidence="1">The sequence shown here is derived from an EMBL/GenBank/DDBJ whole genome shotgun (WGS) entry which is preliminary data.</text>
</comment>
<protein>
    <submittedName>
        <fullName evidence="1">Uncharacterized protein</fullName>
    </submittedName>
</protein>
<proteinExistence type="predicted"/>
<sequence length="203" mass="23583">RPGLTHTYPEIHTSASSIPESSQQLLFPYPDTSPIFPQPNPHYHADPHPTVHAQPRHDMQVLPHLLCISKMSTMRQNMWDRYEVSGWQKTPKTISLSRKKGRLRGGLRHDFATTRLFGNFQGCIGVNDRVWCWFPTYRSRQCKFQEKAEKRKTQTTQHQSGTTMPLQISFEAVQKEQKWKGLTWPIRLSVNSGNWITKTERAS</sequence>
<gene>
    <name evidence="1" type="ORF">GGP41_004201</name>
</gene>
<dbReference type="AlphaFoldDB" id="A0A8H5ZPC7"/>
<evidence type="ECO:0000313" key="1">
    <source>
        <dbReference type="EMBL" id="KAF5851413.1"/>
    </source>
</evidence>
<organism evidence="1 2">
    <name type="scientific">Cochliobolus sativus</name>
    <name type="common">Common root rot and spot blotch fungus</name>
    <name type="synonym">Bipolaris sorokiniana</name>
    <dbReference type="NCBI Taxonomy" id="45130"/>
    <lineage>
        <taxon>Eukaryota</taxon>
        <taxon>Fungi</taxon>
        <taxon>Dikarya</taxon>
        <taxon>Ascomycota</taxon>
        <taxon>Pezizomycotina</taxon>
        <taxon>Dothideomycetes</taxon>
        <taxon>Pleosporomycetidae</taxon>
        <taxon>Pleosporales</taxon>
        <taxon>Pleosporineae</taxon>
        <taxon>Pleosporaceae</taxon>
        <taxon>Bipolaris</taxon>
    </lineage>
</organism>
<name>A0A8H5ZPC7_COCSA</name>
<dbReference type="Proteomes" id="UP000624244">
    <property type="component" value="Unassembled WGS sequence"/>
</dbReference>
<evidence type="ECO:0000313" key="2">
    <source>
        <dbReference type="Proteomes" id="UP000624244"/>
    </source>
</evidence>
<accession>A0A8H5ZPC7</accession>
<feature type="non-terminal residue" evidence="1">
    <location>
        <position position="1"/>
    </location>
</feature>